<dbReference type="Pfam" id="PF06258">
    <property type="entry name" value="Mito_fiss_Elm1"/>
    <property type="match status" value="1"/>
</dbReference>
<gene>
    <name evidence="1" type="ORF">EV696_10922</name>
</gene>
<organism evidence="1 2">
    <name type="scientific">Permianibacter aggregans</name>
    <dbReference type="NCBI Taxonomy" id="1510150"/>
    <lineage>
        <taxon>Bacteria</taxon>
        <taxon>Pseudomonadati</taxon>
        <taxon>Pseudomonadota</taxon>
        <taxon>Gammaproteobacteria</taxon>
        <taxon>Pseudomonadales</taxon>
        <taxon>Pseudomonadaceae</taxon>
        <taxon>Permianibacter</taxon>
    </lineage>
</organism>
<dbReference type="SUPFAM" id="SSF53756">
    <property type="entry name" value="UDP-Glycosyltransferase/glycogen phosphorylase"/>
    <property type="match status" value="1"/>
</dbReference>
<dbReference type="EMBL" id="SNYM01000009">
    <property type="protein sequence ID" value="TDQ47620.1"/>
    <property type="molecule type" value="Genomic_DNA"/>
</dbReference>
<evidence type="ECO:0000313" key="1">
    <source>
        <dbReference type="EMBL" id="TDQ47620.1"/>
    </source>
</evidence>
<name>A0A4R6UKV0_9GAMM</name>
<dbReference type="InterPro" id="IPR009367">
    <property type="entry name" value="Elm1-like"/>
</dbReference>
<evidence type="ECO:0008006" key="3">
    <source>
        <dbReference type="Google" id="ProtNLM"/>
    </source>
</evidence>
<protein>
    <recommendedName>
        <fullName evidence="3">Mitochondrial fission protein ELM1</fullName>
    </recommendedName>
</protein>
<reference evidence="1 2" key="1">
    <citation type="submission" date="2019-03" db="EMBL/GenBank/DDBJ databases">
        <title>Genomic Encyclopedia of Type Strains, Phase IV (KMG-IV): sequencing the most valuable type-strain genomes for metagenomic binning, comparative biology and taxonomic classification.</title>
        <authorList>
            <person name="Goeker M."/>
        </authorList>
    </citation>
    <scope>NUCLEOTIDE SEQUENCE [LARGE SCALE GENOMIC DNA]</scope>
    <source>
        <strain evidence="1 2">DSM 103792</strain>
    </source>
</reference>
<evidence type="ECO:0000313" key="2">
    <source>
        <dbReference type="Proteomes" id="UP000295375"/>
    </source>
</evidence>
<proteinExistence type="predicted"/>
<dbReference type="OrthoDB" id="1865at2"/>
<comment type="caution">
    <text evidence="1">The sequence shown here is derived from an EMBL/GenBank/DDBJ whole genome shotgun (WGS) entry which is preliminary data.</text>
</comment>
<accession>A0A4R6UKV0</accession>
<dbReference type="RefSeq" id="WP_133590776.1">
    <property type="nucleotide sequence ID" value="NZ_CP037953.1"/>
</dbReference>
<dbReference type="Proteomes" id="UP000295375">
    <property type="component" value="Unassembled WGS sequence"/>
</dbReference>
<keyword evidence="2" id="KW-1185">Reference proteome</keyword>
<dbReference type="AlphaFoldDB" id="A0A4R6UKV0"/>
<sequence length="291" mass="32347">MPVTEPIRILQISDGKRGHEVQVEGLLLALQQQRRVETQLINITQPERSLPAEFAPDIVIGAGSATHTKLLFLARRFRAKSIVLMRPKWPSFLFDACVIPAHDQPKVRDNIFISQGSLNNIREKTFADPRHGLILIGGPSKHVQWSSRAMAEKIISAVDAHPDIHWQLTTSRRTPSEFLGMLPVKPNLVAHAVDALPGDWLRSQLRQARYALVSNDSVNMVYEALTAGLAVGLLCSPELAGSRVMRGVQQLLTSGKVIDVEQSTITAQSADQQFNEADRCAQWLLTKGWFK</sequence>